<dbReference type="AlphaFoldDB" id="A0A3S2VFJ1"/>
<dbReference type="CDD" id="cd16841">
    <property type="entry name" value="RraA_family"/>
    <property type="match status" value="1"/>
</dbReference>
<dbReference type="GO" id="GO:0032259">
    <property type="term" value="P:methylation"/>
    <property type="evidence" value="ECO:0007669"/>
    <property type="project" value="UniProtKB-KW"/>
</dbReference>
<evidence type="ECO:0000256" key="2">
    <source>
        <dbReference type="ARBA" id="ARBA00016549"/>
    </source>
</evidence>
<feature type="binding site" evidence="5">
    <location>
        <position position="122"/>
    </location>
    <ligand>
        <name>Mg(2+)</name>
        <dbReference type="ChEBI" id="CHEBI:18420"/>
    </ligand>
</feature>
<dbReference type="PANTHER" id="PTHR33254">
    <property type="entry name" value="4-HYDROXY-4-METHYL-2-OXOGLUTARATE ALDOLASE 3-RELATED"/>
    <property type="match status" value="1"/>
</dbReference>
<evidence type="ECO:0000256" key="1">
    <source>
        <dbReference type="ARBA" id="ARBA00001968"/>
    </source>
</evidence>
<dbReference type="EMBL" id="SACP01000001">
    <property type="protein sequence ID" value="RVU21808.1"/>
    <property type="molecule type" value="Genomic_DNA"/>
</dbReference>
<evidence type="ECO:0000256" key="5">
    <source>
        <dbReference type="PIRSR" id="PIRSR605493-1"/>
    </source>
</evidence>
<name>A0A3S2VFJ1_9HYPH</name>
<evidence type="ECO:0000313" key="7">
    <source>
        <dbReference type="Proteomes" id="UP000286997"/>
    </source>
</evidence>
<comment type="cofactor">
    <cofactor evidence="1">
        <name>a divalent metal cation</name>
        <dbReference type="ChEBI" id="CHEBI:60240"/>
    </cofactor>
</comment>
<evidence type="ECO:0000256" key="4">
    <source>
        <dbReference type="ARBA" id="ARBA00030169"/>
    </source>
</evidence>
<protein>
    <recommendedName>
        <fullName evidence="2">Putative 4-hydroxy-4-methyl-2-oxoglutarate aldolase</fullName>
    </recommendedName>
    <alternativeName>
        <fullName evidence="3">Regulator of ribonuclease activity homolog</fullName>
    </alternativeName>
    <alternativeName>
        <fullName evidence="4">RraA-like protein</fullName>
    </alternativeName>
</protein>
<dbReference type="Proteomes" id="UP000286997">
    <property type="component" value="Unassembled WGS sequence"/>
</dbReference>
<dbReference type="GO" id="GO:0046872">
    <property type="term" value="F:metal ion binding"/>
    <property type="evidence" value="ECO:0007669"/>
    <property type="project" value="UniProtKB-KW"/>
</dbReference>
<gene>
    <name evidence="6" type="ORF">EOE48_01815</name>
</gene>
<dbReference type="RefSeq" id="WP_127727051.1">
    <property type="nucleotide sequence ID" value="NZ_SACP01000001.1"/>
</dbReference>
<dbReference type="InterPro" id="IPR005493">
    <property type="entry name" value="RraA/RraA-like"/>
</dbReference>
<dbReference type="PANTHER" id="PTHR33254:SF4">
    <property type="entry name" value="4-HYDROXY-4-METHYL-2-OXOGLUTARATE ALDOLASE 3-RELATED"/>
    <property type="match status" value="1"/>
</dbReference>
<dbReference type="OrthoDB" id="9812532at2"/>
<keyword evidence="5" id="KW-0460">Magnesium</keyword>
<sequence length="225" mass="23213">MPTRILAPGAARPAPDLIDRWARIPTSIATDLLEGRTLIDPAIRPLRRFAGARNLAGPAVTARCEPRDYGAVHHAIAVAQAGDVVVIDAGGRGDAAMIGELLSGAARRRGVAGLVVDGAVRDVGSLAAWDDFPVFTRSVTPRGPSSKAAGTVGEAITVGGARVRPGDLILGDDDGLVVIPVEEAAGLIDRASAMLEAEIGWERRLAAGESTLDVFAVPPAERDPA</sequence>
<feature type="binding site" evidence="5">
    <location>
        <begin position="99"/>
        <end position="102"/>
    </location>
    <ligand>
        <name>substrate</name>
    </ligand>
</feature>
<reference evidence="6 7" key="1">
    <citation type="submission" date="2019-01" db="EMBL/GenBank/DDBJ databases">
        <authorList>
            <person name="Chen W.-M."/>
        </authorList>
    </citation>
    <scope>NUCLEOTIDE SEQUENCE [LARGE SCALE GENOMIC DNA]</scope>
    <source>
        <strain evidence="6 7">TER-1</strain>
    </source>
</reference>
<dbReference type="Pfam" id="PF03737">
    <property type="entry name" value="RraA-like"/>
    <property type="match status" value="1"/>
</dbReference>
<dbReference type="GO" id="GO:0008168">
    <property type="term" value="F:methyltransferase activity"/>
    <property type="evidence" value="ECO:0007669"/>
    <property type="project" value="UniProtKB-KW"/>
</dbReference>
<dbReference type="InterPro" id="IPR036704">
    <property type="entry name" value="RraA/RraA-like_sf"/>
</dbReference>
<keyword evidence="7" id="KW-1185">Reference proteome</keyword>
<accession>A0A3S2VFJ1</accession>
<comment type="cofactor">
    <cofactor evidence="5">
        <name>Mg(2+)</name>
        <dbReference type="ChEBI" id="CHEBI:18420"/>
    </cofactor>
</comment>
<comment type="caution">
    <text evidence="6">The sequence shown here is derived from an EMBL/GenBank/DDBJ whole genome shotgun (WGS) entry which is preliminary data.</text>
</comment>
<feature type="binding site" evidence="5">
    <location>
        <position position="121"/>
    </location>
    <ligand>
        <name>substrate</name>
    </ligand>
</feature>
<proteinExistence type="predicted"/>
<keyword evidence="5" id="KW-0479">Metal-binding</keyword>
<keyword evidence="6" id="KW-0489">Methyltransferase</keyword>
<dbReference type="SUPFAM" id="SSF89562">
    <property type="entry name" value="RraA-like"/>
    <property type="match status" value="1"/>
</dbReference>
<organism evidence="6 7">
    <name type="scientific">Methylobacterium oryzihabitans</name>
    <dbReference type="NCBI Taxonomy" id="2499852"/>
    <lineage>
        <taxon>Bacteria</taxon>
        <taxon>Pseudomonadati</taxon>
        <taxon>Pseudomonadota</taxon>
        <taxon>Alphaproteobacteria</taxon>
        <taxon>Hyphomicrobiales</taxon>
        <taxon>Methylobacteriaceae</taxon>
        <taxon>Methylobacterium</taxon>
    </lineage>
</organism>
<evidence type="ECO:0000256" key="3">
    <source>
        <dbReference type="ARBA" id="ARBA00029596"/>
    </source>
</evidence>
<evidence type="ECO:0000313" key="6">
    <source>
        <dbReference type="EMBL" id="RVU21808.1"/>
    </source>
</evidence>
<keyword evidence="6" id="KW-0808">Transferase</keyword>
<dbReference type="Gene3D" id="3.50.30.40">
    <property type="entry name" value="Ribonuclease E inhibitor RraA/RraA-like"/>
    <property type="match status" value="1"/>
</dbReference>